<dbReference type="EMBL" id="JAPAHU010000194">
    <property type="protein sequence ID" value="MCW1043140.1"/>
    <property type="molecule type" value="Genomic_DNA"/>
</dbReference>
<name>A0ABT3ECH6_STRAP</name>
<dbReference type="Proteomes" id="UP001526076">
    <property type="component" value="Unassembled WGS sequence"/>
</dbReference>
<comment type="caution">
    <text evidence="1">The sequence shown here is derived from an EMBL/GenBank/DDBJ whole genome shotgun (WGS) entry which is preliminary data.</text>
</comment>
<accession>A0ABT3ECH6</accession>
<gene>
    <name evidence="1" type="ORF">OJ597_12235</name>
</gene>
<protein>
    <submittedName>
        <fullName evidence="1">Replication protein</fullName>
    </submittedName>
</protein>
<sequence>YKGLPDILKQMDSDHDYLLKQAQKQAETKRKQLEAVEQHGDKYINKNTGEVVDKIYTITLRLTGTKEQLTQLSKFIQDWGIKYEKGGK</sequence>
<feature type="non-terminal residue" evidence="1">
    <location>
        <position position="1"/>
    </location>
</feature>
<reference evidence="1 2" key="1">
    <citation type="submission" date="2022-10" db="EMBL/GenBank/DDBJ databases">
        <title>Comparative genomic study of S. anginosus.</title>
        <authorList>
            <person name="Prasad A."/>
            <person name="Ene A."/>
            <person name="Jablonska S."/>
            <person name="Du J."/>
            <person name="Wolfe A.J."/>
            <person name="Putonti C."/>
        </authorList>
    </citation>
    <scope>NUCLEOTIDE SEQUENCE [LARGE SCALE GENOMIC DNA]</scope>
    <source>
        <strain evidence="1 2">UMB9231</strain>
    </source>
</reference>
<proteinExistence type="predicted"/>
<organism evidence="1 2">
    <name type="scientific">Streptococcus anginosus</name>
    <dbReference type="NCBI Taxonomy" id="1328"/>
    <lineage>
        <taxon>Bacteria</taxon>
        <taxon>Bacillati</taxon>
        <taxon>Bacillota</taxon>
        <taxon>Bacilli</taxon>
        <taxon>Lactobacillales</taxon>
        <taxon>Streptococcaceae</taxon>
        <taxon>Streptococcus</taxon>
        <taxon>Streptococcus anginosus group</taxon>
    </lineage>
</organism>
<evidence type="ECO:0000313" key="2">
    <source>
        <dbReference type="Proteomes" id="UP001526076"/>
    </source>
</evidence>
<evidence type="ECO:0000313" key="1">
    <source>
        <dbReference type="EMBL" id="MCW1043140.1"/>
    </source>
</evidence>
<keyword evidence="2" id="KW-1185">Reference proteome</keyword>